<evidence type="ECO:0000256" key="1">
    <source>
        <dbReference type="SAM" id="MobiDB-lite"/>
    </source>
</evidence>
<evidence type="ECO:0000313" key="3">
    <source>
        <dbReference type="Proteomes" id="UP001396334"/>
    </source>
</evidence>
<accession>A0ABR2P1N8</accession>
<comment type="caution">
    <text evidence="2">The sequence shown here is derived from an EMBL/GenBank/DDBJ whole genome shotgun (WGS) entry which is preliminary data.</text>
</comment>
<sequence length="232" mass="25513">MKECWYEEALFKRASTYGPWLRVEIKGKKKLGRSILFDRITSGSAPNIGDSSKVNGEVKGDDPKSDDPQGTSPIIIPGSKEDQESTREIETAFNASDTSIRAGKGKDADIPILVTPQEGERTLPSGNSTQDKNVIEEGKGADSVNSEMAPALDNIICNSLKKIRVTNKRKREENECEADFEFFSCAKRKALHDGNGVPLFDEEGPSLDQNHQLLEGRFNPCPLLFAPVWGLS</sequence>
<reference evidence="2 3" key="1">
    <citation type="journal article" date="2024" name="G3 (Bethesda)">
        <title>Genome assembly of Hibiscus sabdariffa L. provides insights into metabolisms of medicinal natural products.</title>
        <authorList>
            <person name="Kim T."/>
        </authorList>
    </citation>
    <scope>NUCLEOTIDE SEQUENCE [LARGE SCALE GENOMIC DNA]</scope>
    <source>
        <strain evidence="2">TK-2024</strain>
        <tissue evidence="2">Old leaves</tissue>
    </source>
</reference>
<protein>
    <submittedName>
        <fullName evidence="2">Uncharacterized protein</fullName>
    </submittedName>
</protein>
<proteinExistence type="predicted"/>
<keyword evidence="3" id="KW-1185">Reference proteome</keyword>
<feature type="compositionally biased region" description="Basic and acidic residues" evidence="1">
    <location>
        <begin position="79"/>
        <end position="90"/>
    </location>
</feature>
<name>A0ABR2P1N8_9ROSI</name>
<dbReference type="Proteomes" id="UP001396334">
    <property type="component" value="Unassembled WGS sequence"/>
</dbReference>
<feature type="compositionally biased region" description="Basic and acidic residues" evidence="1">
    <location>
        <begin position="56"/>
        <end position="67"/>
    </location>
</feature>
<evidence type="ECO:0000313" key="2">
    <source>
        <dbReference type="EMBL" id="KAK8982364.1"/>
    </source>
</evidence>
<organism evidence="2 3">
    <name type="scientific">Hibiscus sabdariffa</name>
    <name type="common">roselle</name>
    <dbReference type="NCBI Taxonomy" id="183260"/>
    <lineage>
        <taxon>Eukaryota</taxon>
        <taxon>Viridiplantae</taxon>
        <taxon>Streptophyta</taxon>
        <taxon>Embryophyta</taxon>
        <taxon>Tracheophyta</taxon>
        <taxon>Spermatophyta</taxon>
        <taxon>Magnoliopsida</taxon>
        <taxon>eudicotyledons</taxon>
        <taxon>Gunneridae</taxon>
        <taxon>Pentapetalae</taxon>
        <taxon>rosids</taxon>
        <taxon>malvids</taxon>
        <taxon>Malvales</taxon>
        <taxon>Malvaceae</taxon>
        <taxon>Malvoideae</taxon>
        <taxon>Hibiscus</taxon>
    </lineage>
</organism>
<feature type="compositionally biased region" description="Polar residues" evidence="1">
    <location>
        <begin position="41"/>
        <end position="54"/>
    </location>
</feature>
<dbReference type="EMBL" id="JBBPBN010000086">
    <property type="protein sequence ID" value="KAK8982364.1"/>
    <property type="molecule type" value="Genomic_DNA"/>
</dbReference>
<feature type="region of interest" description="Disordered" evidence="1">
    <location>
        <begin position="41"/>
        <end position="108"/>
    </location>
</feature>
<gene>
    <name evidence="2" type="ORF">V6N11_037535</name>
</gene>